<dbReference type="GO" id="GO:0048188">
    <property type="term" value="C:Set1C/COMPASS complex"/>
    <property type="evidence" value="ECO:0007669"/>
    <property type="project" value="InterPro"/>
</dbReference>
<dbReference type="AlphaFoldDB" id="A0A177WKX2"/>
<name>A0A177WKX2_BATDL</name>
<dbReference type="Proteomes" id="UP000077115">
    <property type="component" value="Unassembled WGS sequence"/>
</dbReference>
<dbReference type="CDD" id="cd22966">
    <property type="entry name" value="DD_DYDC-like"/>
    <property type="match status" value="1"/>
</dbReference>
<dbReference type="EMBL" id="DS022304">
    <property type="protein sequence ID" value="OAJ40110.1"/>
    <property type="molecule type" value="Genomic_DNA"/>
</dbReference>
<sequence length="213" mass="23228">METTYIKSTVGDILAQGLCQLALQTPYVPGPSSSYETHIDPITFLANYLIQHDLHKTTTAQIHDRTLQTRQKLNAFKERVESEKTLRKRVDVELKGRMSILTKQIDRKREEEEAKAIASANAKVAAAEALAFAAADLSQENASGRVSTQGLHTEETSENHEDGDVNNTGQGPLGSDGDDDVNGQDSDGAFKDDANTGDQHDDQSESEDAPTDE</sequence>
<feature type="compositionally biased region" description="Basic and acidic residues" evidence="1">
    <location>
        <begin position="152"/>
        <end position="163"/>
    </location>
</feature>
<dbReference type="VEuPathDB" id="FungiDB:BDEG_23883"/>
<gene>
    <name evidence="2" type="ORF">BDEG_23883</name>
</gene>
<accession>A0A177WKX2</accession>
<feature type="compositionally biased region" description="Polar residues" evidence="1">
    <location>
        <begin position="139"/>
        <end position="151"/>
    </location>
</feature>
<reference evidence="2 3" key="1">
    <citation type="submission" date="2006-10" db="EMBL/GenBank/DDBJ databases">
        <title>The Genome Sequence of Batrachochytrium dendrobatidis JEL423.</title>
        <authorList>
            <consortium name="The Broad Institute Genome Sequencing Platform"/>
            <person name="Birren B."/>
            <person name="Lander E."/>
            <person name="Galagan J."/>
            <person name="Cuomo C."/>
            <person name="Devon K."/>
            <person name="Jaffe D."/>
            <person name="Butler J."/>
            <person name="Alvarez P."/>
            <person name="Gnerre S."/>
            <person name="Grabherr M."/>
            <person name="Kleber M."/>
            <person name="Mauceli E."/>
            <person name="Brockman W."/>
            <person name="Young S."/>
            <person name="LaButti K."/>
            <person name="Sykes S."/>
            <person name="DeCaprio D."/>
            <person name="Crawford M."/>
            <person name="Koehrsen M."/>
            <person name="Engels R."/>
            <person name="Montgomery P."/>
            <person name="Pearson M."/>
            <person name="Howarth C."/>
            <person name="Larson L."/>
            <person name="White J."/>
            <person name="O'Leary S."/>
            <person name="Kodira C."/>
            <person name="Zeng Q."/>
            <person name="Yandava C."/>
            <person name="Alvarado L."/>
            <person name="Longcore J."/>
            <person name="James T."/>
        </authorList>
    </citation>
    <scope>NUCLEOTIDE SEQUENCE [LARGE SCALE GENOMIC DNA]</scope>
    <source>
        <strain evidence="2 3">JEL423</strain>
    </source>
</reference>
<reference evidence="2 3" key="2">
    <citation type="submission" date="2016-05" db="EMBL/GenBank/DDBJ databases">
        <title>Lineage-specific infection strategies underlie the spectrum of fungal disease in amphibians.</title>
        <authorList>
            <person name="Cuomo C.A."/>
            <person name="Farrer R.A."/>
            <person name="James T."/>
            <person name="Longcore J."/>
            <person name="Birren B."/>
        </authorList>
    </citation>
    <scope>NUCLEOTIDE SEQUENCE [LARGE SCALE GENOMIC DNA]</scope>
    <source>
        <strain evidence="2 3">JEL423</strain>
    </source>
</reference>
<dbReference type="PANTHER" id="PTHR23356:SF16">
    <property type="entry name" value="DPY30 DOMAIN CONTAINING 2"/>
    <property type="match status" value="1"/>
</dbReference>
<proteinExistence type="predicted"/>
<protein>
    <submittedName>
        <fullName evidence="2">Uncharacterized protein</fullName>
    </submittedName>
</protein>
<dbReference type="PANTHER" id="PTHR23356">
    <property type="entry name" value="DPY30-RELATED"/>
    <property type="match status" value="1"/>
</dbReference>
<feature type="region of interest" description="Disordered" evidence="1">
    <location>
        <begin position="139"/>
        <end position="213"/>
    </location>
</feature>
<dbReference type="OrthoDB" id="10607757at2759"/>
<dbReference type="InterPro" id="IPR037856">
    <property type="entry name" value="Sdc1/DPY30"/>
</dbReference>
<evidence type="ECO:0000313" key="2">
    <source>
        <dbReference type="EMBL" id="OAJ40110.1"/>
    </source>
</evidence>
<feature type="compositionally biased region" description="Basic and acidic residues" evidence="1">
    <location>
        <begin position="188"/>
        <end position="203"/>
    </location>
</feature>
<dbReference type="InterPro" id="IPR049630">
    <property type="entry name" value="DYDC-like_DD"/>
</dbReference>
<organism evidence="2 3">
    <name type="scientific">Batrachochytrium dendrobatidis (strain JEL423)</name>
    <dbReference type="NCBI Taxonomy" id="403673"/>
    <lineage>
        <taxon>Eukaryota</taxon>
        <taxon>Fungi</taxon>
        <taxon>Fungi incertae sedis</taxon>
        <taxon>Chytridiomycota</taxon>
        <taxon>Chytridiomycota incertae sedis</taxon>
        <taxon>Chytridiomycetes</taxon>
        <taxon>Rhizophydiales</taxon>
        <taxon>Rhizophydiales incertae sedis</taxon>
        <taxon>Batrachochytrium</taxon>
    </lineage>
</organism>
<evidence type="ECO:0000256" key="1">
    <source>
        <dbReference type="SAM" id="MobiDB-lite"/>
    </source>
</evidence>
<evidence type="ECO:0000313" key="3">
    <source>
        <dbReference type="Proteomes" id="UP000077115"/>
    </source>
</evidence>
<dbReference type="Gene3D" id="1.20.890.10">
    <property type="entry name" value="cAMP-dependent protein kinase regulatory subunit, dimerization-anchoring domain"/>
    <property type="match status" value="1"/>
</dbReference>
<feature type="compositionally biased region" description="Acidic residues" evidence="1">
    <location>
        <begin position="204"/>
        <end position="213"/>
    </location>
</feature>